<dbReference type="AlphaFoldDB" id="A0AAJ5R2T3"/>
<evidence type="ECO:0000256" key="1">
    <source>
        <dbReference type="SAM" id="MobiDB-lite"/>
    </source>
</evidence>
<feature type="compositionally biased region" description="Basic residues" evidence="1">
    <location>
        <begin position="10"/>
        <end position="23"/>
    </location>
</feature>
<feature type="region of interest" description="Disordered" evidence="1">
    <location>
        <begin position="223"/>
        <end position="249"/>
    </location>
</feature>
<reference evidence="2" key="2">
    <citation type="submission" date="2022-10" db="EMBL/GenBank/DDBJ databases">
        <authorList>
            <person name="Landa B."/>
            <person name="Arias-Giraldo L.F."/>
            <person name="Roman-Ecija M."/>
            <person name="Velasco-Amo M.P."/>
            <person name="De La Fuente L."/>
            <person name="Marco-Noales E."/>
            <person name="Moralejo E."/>
        </authorList>
    </citation>
    <scope>NUCLEOTIDE SEQUENCE</scope>
    <source>
        <strain evidence="2">CFBP8073</strain>
        <plasmid evidence="2">pXF-P1.CFBP8073</plasmid>
    </source>
</reference>
<name>A0AAJ5R2T3_XYLFS</name>
<proteinExistence type="predicted"/>
<keyword evidence="2" id="KW-0614">Plasmid</keyword>
<evidence type="ECO:0000313" key="3">
    <source>
        <dbReference type="Proteomes" id="UP001211513"/>
    </source>
</evidence>
<reference evidence="2" key="1">
    <citation type="journal article" date="2022" name="Phytopathology">
        <title>Complete circularized genome resources of seven strains of Xylella fastidiosa subsp. fastidiosa using hybrid assembly reveals unknown plasmids.</title>
        <authorList>
            <person name="Velasco-Amo M.D.P."/>
            <person name="Arias-Giraldo L.F.F."/>
            <person name="Ecija M.R."/>
            <person name="De La Fuente L."/>
            <person name="Marco-Noales E."/>
            <person name="Moralejo E."/>
            <person name="Navas-Cort J.A."/>
            <person name="Landa B.B."/>
        </authorList>
    </citation>
    <scope>NUCLEOTIDE SEQUENCE</scope>
    <source>
        <strain evidence="2">CFBP8073</strain>
    </source>
</reference>
<dbReference type="RefSeq" id="WP_058565171.1">
    <property type="nucleotide sequence ID" value="NZ_CP109888.1"/>
</dbReference>
<gene>
    <name evidence="2" type="ORF">OK117_12460</name>
</gene>
<geneLocation type="plasmid" evidence="2 3">
    <name>pXF-P1.CFBP8073</name>
</geneLocation>
<sequence length="258" mass="28556">MAKISDGSRAHKRVKWRRPSGKRRPGVIEATTGQLIKSIEQRHGSLWLILGKAAIIAAYPFARAFDRIRTLRSDGAESLLALAVLLMNLVDVRTGFIGKPNPVGGRWHRYTLADIAQFAYGSQKAADIARARRSLKIMVALGWAEPTKQVRRYACDEVGTAMFTSEPGVRRLNLDKLCKMTGTGWLLKRDRKHADSLRGSKVIGIGNVPPLSQSGRNMILPTHSAQEQEKRQRPASTGDPPKSETSKHIGDILNLLYS</sequence>
<dbReference type="Proteomes" id="UP001211513">
    <property type="component" value="Plasmid pXF-P1.CFBP8073"/>
</dbReference>
<feature type="region of interest" description="Disordered" evidence="1">
    <location>
        <begin position="1"/>
        <end position="23"/>
    </location>
</feature>
<evidence type="ECO:0008006" key="4">
    <source>
        <dbReference type="Google" id="ProtNLM"/>
    </source>
</evidence>
<organism evidence="2 3">
    <name type="scientific">Xylella fastidiosa subsp. fastidiosa</name>
    <dbReference type="NCBI Taxonomy" id="644356"/>
    <lineage>
        <taxon>Bacteria</taxon>
        <taxon>Pseudomonadati</taxon>
        <taxon>Pseudomonadota</taxon>
        <taxon>Gammaproteobacteria</taxon>
        <taxon>Lysobacterales</taxon>
        <taxon>Lysobacteraceae</taxon>
        <taxon>Xylella</taxon>
    </lineage>
</organism>
<accession>A0AAJ5R2T3</accession>
<protein>
    <recommendedName>
        <fullName evidence="4">Replication protein</fullName>
    </recommendedName>
</protein>
<evidence type="ECO:0000313" key="2">
    <source>
        <dbReference type="EMBL" id="WCF29600.1"/>
    </source>
</evidence>
<dbReference type="EMBL" id="CP109888">
    <property type="protein sequence ID" value="WCF29600.1"/>
    <property type="molecule type" value="Genomic_DNA"/>
</dbReference>